<evidence type="ECO:0000259" key="2">
    <source>
        <dbReference type="Pfam" id="PF00460"/>
    </source>
</evidence>
<keyword evidence="5" id="KW-1185">Reference proteome</keyword>
<keyword evidence="4" id="KW-0966">Cell projection</keyword>
<dbReference type="EMBL" id="JBHUCX010000035">
    <property type="protein sequence ID" value="MFD1675797.1"/>
    <property type="molecule type" value="Genomic_DNA"/>
</dbReference>
<comment type="similarity">
    <text evidence="1">Belongs to the flagella basal body rod proteins family.</text>
</comment>
<dbReference type="PANTHER" id="PTHR30435:SF19">
    <property type="entry name" value="FLAGELLAR BASAL-BODY ROD PROTEIN FLGG"/>
    <property type="match status" value="1"/>
</dbReference>
<evidence type="ECO:0000259" key="3">
    <source>
        <dbReference type="Pfam" id="PF06429"/>
    </source>
</evidence>
<organism evidence="4 5">
    <name type="scientific">Alicyclobacillus fodiniaquatilis</name>
    <dbReference type="NCBI Taxonomy" id="1661150"/>
    <lineage>
        <taxon>Bacteria</taxon>
        <taxon>Bacillati</taxon>
        <taxon>Bacillota</taxon>
        <taxon>Bacilli</taxon>
        <taxon>Bacillales</taxon>
        <taxon>Alicyclobacillaceae</taxon>
        <taxon>Alicyclobacillus</taxon>
    </lineage>
</organism>
<evidence type="ECO:0000313" key="5">
    <source>
        <dbReference type="Proteomes" id="UP001597079"/>
    </source>
</evidence>
<dbReference type="RefSeq" id="WP_377943678.1">
    <property type="nucleotide sequence ID" value="NZ_JBHUCX010000035.1"/>
</dbReference>
<keyword evidence="4" id="KW-0282">Flagellum</keyword>
<feature type="domain" description="Flagellar basal body rod protein N-terminal" evidence="2">
    <location>
        <begin position="5"/>
        <end position="35"/>
    </location>
</feature>
<protein>
    <submittedName>
        <fullName evidence="4">Flagellar basal body rod C-terminal domain-containing protein</fullName>
    </submittedName>
</protein>
<name>A0ABW4JHJ3_9BACL</name>
<dbReference type="SUPFAM" id="SSF117143">
    <property type="entry name" value="Flagellar hook protein flgE"/>
    <property type="match status" value="1"/>
</dbReference>
<dbReference type="PANTHER" id="PTHR30435">
    <property type="entry name" value="FLAGELLAR PROTEIN"/>
    <property type="match status" value="1"/>
</dbReference>
<sequence>MISGLTTASAGMTVNERAQQLLANNLANMDTPGFTVSQPELIEAPTQSLYRGGYDGDGATYIGKVGAGVTFQEGVPSFAAGTYSNTGRSLDVSIADTTPAGNYASVQAANGSASAQGQVSVGNAGRLGVNGQPLTVFDTNGQPVTGVYAVRNPQYQGSVWISAASAPDYDAAGNPSFVFENAAGQVVATPGTDAAQGLSVRVGTDDDMGLHSFYAVDYQGASGATGIALTKDGALQLNANNQLVDAAGNAILPVGPNGQLIPGGRITVNPNYTGTSLFGSNGQALQDANGQMSFTVTDGNGNVVAGGRLGTVDADVTNLSPLGQTEWMVGNSLNQGTVLPQLQAGTGQLLPGELEGSNVDPTTTMTQMINVMNLYEANQRVVQTEDSLLNTAANDIGKVNA</sequence>
<dbReference type="PROSITE" id="PS00588">
    <property type="entry name" value="FLAGELLA_BB_ROD"/>
    <property type="match status" value="1"/>
</dbReference>
<dbReference type="InterPro" id="IPR037925">
    <property type="entry name" value="FlgE/F/G-like"/>
</dbReference>
<dbReference type="Pfam" id="PF00460">
    <property type="entry name" value="Flg_bb_rod"/>
    <property type="match status" value="1"/>
</dbReference>
<reference evidence="5" key="1">
    <citation type="journal article" date="2019" name="Int. J. Syst. Evol. Microbiol.">
        <title>The Global Catalogue of Microorganisms (GCM) 10K type strain sequencing project: providing services to taxonomists for standard genome sequencing and annotation.</title>
        <authorList>
            <consortium name="The Broad Institute Genomics Platform"/>
            <consortium name="The Broad Institute Genome Sequencing Center for Infectious Disease"/>
            <person name="Wu L."/>
            <person name="Ma J."/>
        </authorList>
    </citation>
    <scope>NUCLEOTIDE SEQUENCE [LARGE SCALE GENOMIC DNA]</scope>
    <source>
        <strain evidence="5">CGMCC 1.12286</strain>
    </source>
</reference>
<keyword evidence="4" id="KW-0969">Cilium</keyword>
<dbReference type="InterPro" id="IPR019776">
    <property type="entry name" value="Flagellar_basal_body_rod_CS"/>
</dbReference>
<gene>
    <name evidence="4" type="ORF">ACFSB2_13930</name>
</gene>
<dbReference type="Pfam" id="PF06429">
    <property type="entry name" value="Flg_bbr_C"/>
    <property type="match status" value="1"/>
</dbReference>
<comment type="caution">
    <text evidence="4">The sequence shown here is derived from an EMBL/GenBank/DDBJ whole genome shotgun (WGS) entry which is preliminary data.</text>
</comment>
<evidence type="ECO:0000313" key="4">
    <source>
        <dbReference type="EMBL" id="MFD1675797.1"/>
    </source>
</evidence>
<proteinExistence type="inferred from homology"/>
<feature type="domain" description="Flagellar basal-body/hook protein C-terminal" evidence="3">
    <location>
        <begin position="352"/>
        <end position="394"/>
    </location>
</feature>
<dbReference type="InterPro" id="IPR001444">
    <property type="entry name" value="Flag_bb_rod_N"/>
</dbReference>
<accession>A0ABW4JHJ3</accession>
<dbReference type="InterPro" id="IPR010930">
    <property type="entry name" value="Flg_bb/hook_C_dom"/>
</dbReference>
<evidence type="ECO:0000256" key="1">
    <source>
        <dbReference type="ARBA" id="ARBA00009677"/>
    </source>
</evidence>
<dbReference type="Proteomes" id="UP001597079">
    <property type="component" value="Unassembled WGS sequence"/>
</dbReference>